<dbReference type="Proteomes" id="UP001596512">
    <property type="component" value="Unassembled WGS sequence"/>
</dbReference>
<organism evidence="2 3">
    <name type="scientific">Actinokineospora soli</name>
    <dbReference type="NCBI Taxonomy" id="1048753"/>
    <lineage>
        <taxon>Bacteria</taxon>
        <taxon>Bacillati</taxon>
        <taxon>Actinomycetota</taxon>
        <taxon>Actinomycetes</taxon>
        <taxon>Pseudonocardiales</taxon>
        <taxon>Pseudonocardiaceae</taxon>
        <taxon>Actinokineospora</taxon>
    </lineage>
</organism>
<comment type="caution">
    <text evidence="2">The sequence shown here is derived from an EMBL/GenBank/DDBJ whole genome shotgun (WGS) entry which is preliminary data.</text>
</comment>
<evidence type="ECO:0000256" key="1">
    <source>
        <dbReference type="SAM" id="MobiDB-lite"/>
    </source>
</evidence>
<dbReference type="EMBL" id="JBHTEY010000004">
    <property type="protein sequence ID" value="MFC7617126.1"/>
    <property type="molecule type" value="Genomic_DNA"/>
</dbReference>
<proteinExistence type="predicted"/>
<evidence type="ECO:0000313" key="2">
    <source>
        <dbReference type="EMBL" id="MFC7617126.1"/>
    </source>
</evidence>
<name>A0ABW2TUX8_9PSEU</name>
<reference evidence="3" key="1">
    <citation type="journal article" date="2019" name="Int. J. Syst. Evol. Microbiol.">
        <title>The Global Catalogue of Microorganisms (GCM) 10K type strain sequencing project: providing services to taxonomists for standard genome sequencing and annotation.</title>
        <authorList>
            <consortium name="The Broad Institute Genomics Platform"/>
            <consortium name="The Broad Institute Genome Sequencing Center for Infectious Disease"/>
            <person name="Wu L."/>
            <person name="Ma J."/>
        </authorList>
    </citation>
    <scope>NUCLEOTIDE SEQUENCE [LARGE SCALE GENOMIC DNA]</scope>
    <source>
        <strain evidence="3">JCM 17695</strain>
    </source>
</reference>
<feature type="compositionally biased region" description="Polar residues" evidence="1">
    <location>
        <begin position="131"/>
        <end position="150"/>
    </location>
</feature>
<feature type="region of interest" description="Disordered" evidence="1">
    <location>
        <begin position="131"/>
        <end position="180"/>
    </location>
</feature>
<gene>
    <name evidence="2" type="ORF">ACFQV2_30590</name>
</gene>
<accession>A0ABW2TUX8</accession>
<protein>
    <recommendedName>
        <fullName evidence="4">Acetyltransferase (GNAT) domain-containing protein</fullName>
    </recommendedName>
</protein>
<sequence length="180" mass="19680">MTLSARVHDPRADDEPEGWAGFAARCRLHAVWDYGLMRLEAWLSRNPAMLGVVRDGDRIVAAATVLVCRPWWTPRYAEPPTPRTARLRPRWAEVYTPWLSGYPAIVFDPDLSDDGRRAACARSSGPCATTSDRGCSGSPTARCTPTTSPRSRARCAGRGPTTRPRSCATSGRPRTGGWPG</sequence>
<evidence type="ECO:0000313" key="3">
    <source>
        <dbReference type="Proteomes" id="UP001596512"/>
    </source>
</evidence>
<keyword evidence="3" id="KW-1185">Reference proteome</keyword>
<evidence type="ECO:0008006" key="4">
    <source>
        <dbReference type="Google" id="ProtNLM"/>
    </source>
</evidence>